<evidence type="ECO:0000259" key="2">
    <source>
        <dbReference type="PROSITE" id="PS50234"/>
    </source>
</evidence>
<proteinExistence type="predicted"/>
<gene>
    <name evidence="3" type="ORF">A3G99_02880</name>
</gene>
<accession>A0A1G2URI6</accession>
<dbReference type="Pfam" id="PF00092">
    <property type="entry name" value="VWA"/>
    <property type="match status" value="1"/>
</dbReference>
<feature type="compositionally biased region" description="Basic and acidic residues" evidence="1">
    <location>
        <begin position="247"/>
        <end position="274"/>
    </location>
</feature>
<feature type="compositionally biased region" description="Basic and acidic residues" evidence="1">
    <location>
        <begin position="282"/>
        <end position="310"/>
    </location>
</feature>
<dbReference type="EMBL" id="MHWT01000024">
    <property type="protein sequence ID" value="OHB12004.1"/>
    <property type="molecule type" value="Genomic_DNA"/>
</dbReference>
<dbReference type="CDD" id="cd00198">
    <property type="entry name" value="vWFA"/>
    <property type="match status" value="1"/>
</dbReference>
<comment type="caution">
    <text evidence="3">The sequence shown here is derived from an EMBL/GenBank/DDBJ whole genome shotgun (WGS) entry which is preliminary data.</text>
</comment>
<organism evidence="3 4">
    <name type="scientific">Candidatus Zambryskibacteria bacterium RIFCSPLOWO2_12_FULL_39_23</name>
    <dbReference type="NCBI Taxonomy" id="1802776"/>
    <lineage>
        <taxon>Bacteria</taxon>
        <taxon>Candidatus Zambryskiibacteriota</taxon>
    </lineage>
</organism>
<evidence type="ECO:0000313" key="4">
    <source>
        <dbReference type="Proteomes" id="UP000176558"/>
    </source>
</evidence>
<feature type="region of interest" description="Disordered" evidence="1">
    <location>
        <begin position="247"/>
        <end position="310"/>
    </location>
</feature>
<dbReference type="InterPro" id="IPR036465">
    <property type="entry name" value="vWFA_dom_sf"/>
</dbReference>
<dbReference type="SUPFAM" id="SSF53300">
    <property type="entry name" value="vWA-like"/>
    <property type="match status" value="1"/>
</dbReference>
<evidence type="ECO:0000313" key="3">
    <source>
        <dbReference type="EMBL" id="OHB12004.1"/>
    </source>
</evidence>
<dbReference type="Proteomes" id="UP000176558">
    <property type="component" value="Unassembled WGS sequence"/>
</dbReference>
<name>A0A1G2URI6_9BACT</name>
<dbReference type="InterPro" id="IPR002035">
    <property type="entry name" value="VWF_A"/>
</dbReference>
<dbReference type="AlphaFoldDB" id="A0A1G2URI6"/>
<feature type="domain" description="VWFA" evidence="2">
    <location>
        <begin position="456"/>
        <end position="653"/>
    </location>
</feature>
<evidence type="ECO:0000256" key="1">
    <source>
        <dbReference type="SAM" id="MobiDB-lite"/>
    </source>
</evidence>
<protein>
    <recommendedName>
        <fullName evidence="2">VWFA domain-containing protein</fullName>
    </recommendedName>
</protein>
<reference evidence="3 4" key="1">
    <citation type="journal article" date="2016" name="Nat. Commun.">
        <title>Thousands of microbial genomes shed light on interconnected biogeochemical processes in an aquifer system.</title>
        <authorList>
            <person name="Anantharaman K."/>
            <person name="Brown C.T."/>
            <person name="Hug L.A."/>
            <person name="Sharon I."/>
            <person name="Castelle C.J."/>
            <person name="Probst A.J."/>
            <person name="Thomas B.C."/>
            <person name="Singh A."/>
            <person name="Wilkins M.J."/>
            <person name="Karaoz U."/>
            <person name="Brodie E.L."/>
            <person name="Williams K.H."/>
            <person name="Hubbard S.S."/>
            <person name="Banfield J.F."/>
        </authorList>
    </citation>
    <scope>NUCLEOTIDE SEQUENCE [LARGE SCALE GENOMIC DNA]</scope>
</reference>
<dbReference type="SMART" id="SM00327">
    <property type="entry name" value="VWA"/>
    <property type="match status" value="1"/>
</dbReference>
<dbReference type="PROSITE" id="PS50234">
    <property type="entry name" value="VWFA"/>
    <property type="match status" value="1"/>
</dbReference>
<sequence length="653" mass="74197">MGIENITEQKGDASPDKLEIVGNKHQEAVEFVERNRDIFEQVARGRIQFAPAPPGLDTFAFDLETNTIYVNSKFYQSLGLAETQTTFATLHEIIHFLQKKQILAESGGEKVFEKYINRIEKSGAYNLMDNHMADVQVNSTVVEKTNSSWAQTEDDLYKNNFFKNTNLTAEPRHVQFSYALHELRGFDDIYTVAPEVREKLEELKAVKAKDGTRLVDIIADPETPMSLRIRLQDRFLWPMVKDLLDKDMEDEKKKPKDGEGQSGKSGEKPQEGKNKPKKVKNDKKNDKPESANGKREKPEEGERNPDPNEVFKEAYDRARERVPNAVPIEEIKKAFKEWKKNVKEDPLQKADTEYAEKIGVKKEDLQRYRKIVDELGKITNPETNETIVEELRVLIERIIAKRLKPKHAPRYPVEEGEDLADPAQLVADSKAGNFEPKVWETLEVKERPGNRFGEVEITLICDRSSSMTNPQSKLVEQRKATVFLMEALKEFADRTEEETINLSKPLEVRSEIYAFQQSDEDGTPLKPMSKELGEKERIDVMTKISSAPGETTDFVPLEQIMAGLDDEAKRKIKEGELKKIVVVFTDGDSNDKARVQRVLKELRDFGIVAAGVGITKDGKSAITTYAPTAYLAEQAEKLPVILADVLKDSLRDV</sequence>
<dbReference type="Gene3D" id="3.40.50.410">
    <property type="entry name" value="von Willebrand factor, type A domain"/>
    <property type="match status" value="1"/>
</dbReference>